<feature type="transmembrane region" description="Helical" evidence="9">
    <location>
        <begin position="120"/>
        <end position="140"/>
    </location>
</feature>
<evidence type="ECO:0000256" key="6">
    <source>
        <dbReference type="ARBA" id="ARBA00023136"/>
    </source>
</evidence>
<evidence type="ECO:0000313" key="13">
    <source>
        <dbReference type="Proteomes" id="UP001515480"/>
    </source>
</evidence>
<protein>
    <recommendedName>
        <fullName evidence="14">Hemolysin</fullName>
    </recommendedName>
</protein>
<keyword evidence="3" id="KW-0677">Repeat</keyword>
<evidence type="ECO:0000256" key="1">
    <source>
        <dbReference type="ARBA" id="ARBA00004141"/>
    </source>
</evidence>
<dbReference type="Gene3D" id="3.30.465.10">
    <property type="match status" value="1"/>
</dbReference>
<organism evidence="12 13">
    <name type="scientific">Prymnesium parvum</name>
    <name type="common">Toxic golden alga</name>
    <dbReference type="NCBI Taxonomy" id="97485"/>
    <lineage>
        <taxon>Eukaryota</taxon>
        <taxon>Haptista</taxon>
        <taxon>Haptophyta</taxon>
        <taxon>Prymnesiophyceae</taxon>
        <taxon>Prymnesiales</taxon>
        <taxon>Prymnesiaceae</taxon>
        <taxon>Prymnesium</taxon>
    </lineage>
</organism>
<evidence type="ECO:0000259" key="11">
    <source>
        <dbReference type="PROSITE" id="PS51846"/>
    </source>
</evidence>
<evidence type="ECO:0000313" key="12">
    <source>
        <dbReference type="EMBL" id="KAL1516065.1"/>
    </source>
</evidence>
<dbReference type="Pfam" id="PF00571">
    <property type="entry name" value="CBS"/>
    <property type="match status" value="2"/>
</dbReference>
<name>A0AB34JBA7_PRYPA</name>
<feature type="domain" description="CBS" evidence="10">
    <location>
        <begin position="402"/>
        <end position="459"/>
    </location>
</feature>
<dbReference type="CDD" id="cd04590">
    <property type="entry name" value="CBS_pair_CorC_HlyC_assoc"/>
    <property type="match status" value="1"/>
</dbReference>
<accession>A0AB34JBA7</accession>
<gene>
    <name evidence="12" type="ORF">AB1Y20_002677</name>
</gene>
<sequence length="568" mass="61006">MWCLPLAACFVSPPLASTPVKHPVRLDLRHSAALQFSLSATLGSASSRRAQPVHHKTRKLVNPCSVAASTNPPSGLRAQEWFWPGLCMAAALSLHSPGAVFASGAVLSSGPSGPLTRAALVTRLVMWVIMFLTAALLAGAETAITTLWPWKVKQLATDEGANSPFSVLQNDITRVLTTVLVGVTFCTIFGTALATDIAVQLFGHAGVGYATVAITAVTLLFGEILPKSLAVAQETLQCSPFLCYPEPERLARATLPFITAVTRILAPVSFVTAAFSKVVLRALGGAGEGEGLAITNSELRMILGGASQSGAVELYEQDMIEGVLDLQRSQVQQIMTPRVELVAIDAESSLVDLLALTREYKYSRVPVYNQTIDEITGVVLSRELLEFADAGAGLENVSVASIMDPVEFVPESMTVMNALKQMRRQRLHMMVVVDEFGGTSGVITLEDILETLVGEIYDEDDEVEAQEDTGAIVQMEDGSFKIDGMADLQPTCERLQLDIPEDTLNEFSTLSGYLCHVAGEIPNQDDIVLVSGLRFDVLEADERRLLLVRASNITSATSTEPDLESTDL</sequence>
<dbReference type="PANTHER" id="PTHR22777:SF17">
    <property type="entry name" value="UPF0053 PROTEIN SLL0260"/>
    <property type="match status" value="1"/>
</dbReference>
<dbReference type="SUPFAM" id="SSF54631">
    <property type="entry name" value="CBS-domain pair"/>
    <property type="match status" value="1"/>
</dbReference>
<dbReference type="SMART" id="SM00116">
    <property type="entry name" value="CBS"/>
    <property type="match status" value="2"/>
</dbReference>
<evidence type="ECO:0000256" key="7">
    <source>
        <dbReference type="PROSITE-ProRule" id="PRU00703"/>
    </source>
</evidence>
<proteinExistence type="predicted"/>
<keyword evidence="5 7" id="KW-0129">CBS domain</keyword>
<feature type="transmembrane region" description="Helical" evidence="9">
    <location>
        <begin position="201"/>
        <end position="221"/>
    </location>
</feature>
<dbReference type="SUPFAM" id="SSF56176">
    <property type="entry name" value="FAD-binding/transporter-associated domain-like"/>
    <property type="match status" value="1"/>
</dbReference>
<feature type="transmembrane region" description="Helical" evidence="9">
    <location>
        <begin position="172"/>
        <end position="194"/>
    </location>
</feature>
<evidence type="ECO:0008006" key="14">
    <source>
        <dbReference type="Google" id="ProtNLM"/>
    </source>
</evidence>
<keyword evidence="4 8" id="KW-1133">Transmembrane helix</keyword>
<dbReference type="InterPro" id="IPR005170">
    <property type="entry name" value="Transptr-assoc_dom"/>
</dbReference>
<dbReference type="GO" id="GO:0016020">
    <property type="term" value="C:membrane"/>
    <property type="evidence" value="ECO:0007669"/>
    <property type="project" value="UniProtKB-SubCell"/>
</dbReference>
<keyword evidence="6 8" id="KW-0472">Membrane</keyword>
<keyword evidence="13" id="KW-1185">Reference proteome</keyword>
<dbReference type="InterPro" id="IPR002550">
    <property type="entry name" value="CNNM"/>
</dbReference>
<evidence type="ECO:0000256" key="8">
    <source>
        <dbReference type="PROSITE-ProRule" id="PRU01193"/>
    </source>
</evidence>
<dbReference type="InterPro" id="IPR036318">
    <property type="entry name" value="FAD-bd_PCMH-like_sf"/>
</dbReference>
<comment type="caution">
    <text evidence="12">The sequence shown here is derived from an EMBL/GenBank/DDBJ whole genome shotgun (WGS) entry which is preliminary data.</text>
</comment>
<dbReference type="InterPro" id="IPR000644">
    <property type="entry name" value="CBS_dom"/>
</dbReference>
<dbReference type="PROSITE" id="PS51846">
    <property type="entry name" value="CNNM"/>
    <property type="match status" value="1"/>
</dbReference>
<evidence type="ECO:0000256" key="2">
    <source>
        <dbReference type="ARBA" id="ARBA00022692"/>
    </source>
</evidence>
<dbReference type="Pfam" id="PF03471">
    <property type="entry name" value="CorC_HlyC"/>
    <property type="match status" value="1"/>
</dbReference>
<feature type="domain" description="CBS" evidence="10">
    <location>
        <begin position="335"/>
        <end position="394"/>
    </location>
</feature>
<keyword evidence="2 8" id="KW-0812">Transmembrane</keyword>
<dbReference type="SMART" id="SM01091">
    <property type="entry name" value="CorC_HlyC"/>
    <property type="match status" value="1"/>
</dbReference>
<reference evidence="12 13" key="1">
    <citation type="journal article" date="2024" name="Science">
        <title>Giant polyketide synthase enzymes in the biosynthesis of giant marine polyether toxins.</title>
        <authorList>
            <person name="Fallon T.R."/>
            <person name="Shende V.V."/>
            <person name="Wierzbicki I.H."/>
            <person name="Pendleton A.L."/>
            <person name="Watervoot N.F."/>
            <person name="Auber R.P."/>
            <person name="Gonzalez D.J."/>
            <person name="Wisecaver J.H."/>
            <person name="Moore B.S."/>
        </authorList>
    </citation>
    <scope>NUCLEOTIDE SEQUENCE [LARGE SCALE GENOMIC DNA]</scope>
    <source>
        <strain evidence="12 13">12B1</strain>
    </source>
</reference>
<evidence type="ECO:0000259" key="10">
    <source>
        <dbReference type="PROSITE" id="PS51371"/>
    </source>
</evidence>
<dbReference type="Proteomes" id="UP001515480">
    <property type="component" value="Unassembled WGS sequence"/>
</dbReference>
<dbReference type="PROSITE" id="PS51371">
    <property type="entry name" value="CBS"/>
    <property type="match status" value="2"/>
</dbReference>
<dbReference type="EMBL" id="JBGBPQ010000011">
    <property type="protein sequence ID" value="KAL1516065.1"/>
    <property type="molecule type" value="Genomic_DNA"/>
</dbReference>
<dbReference type="InterPro" id="IPR016169">
    <property type="entry name" value="FAD-bd_PCMH_sub2"/>
</dbReference>
<dbReference type="PANTHER" id="PTHR22777">
    <property type="entry name" value="HEMOLYSIN-RELATED"/>
    <property type="match status" value="1"/>
</dbReference>
<dbReference type="FunFam" id="3.10.580.10:FF:000002">
    <property type="entry name" value="Magnesium/cobalt efflux protein CorC"/>
    <property type="match status" value="1"/>
</dbReference>
<feature type="domain" description="CNNM transmembrane" evidence="11">
    <location>
        <begin position="116"/>
        <end position="316"/>
    </location>
</feature>
<dbReference type="InterPro" id="IPR044751">
    <property type="entry name" value="Ion_transp-like_CBS"/>
</dbReference>
<evidence type="ECO:0000256" key="5">
    <source>
        <dbReference type="ARBA" id="ARBA00023122"/>
    </source>
</evidence>
<evidence type="ECO:0000256" key="3">
    <source>
        <dbReference type="ARBA" id="ARBA00022737"/>
    </source>
</evidence>
<dbReference type="Pfam" id="PF01595">
    <property type="entry name" value="CNNM"/>
    <property type="match status" value="1"/>
</dbReference>
<dbReference type="Gene3D" id="3.10.580.10">
    <property type="entry name" value="CBS-domain"/>
    <property type="match status" value="1"/>
</dbReference>
<dbReference type="AlphaFoldDB" id="A0AB34JBA7"/>
<evidence type="ECO:0000256" key="4">
    <source>
        <dbReference type="ARBA" id="ARBA00022989"/>
    </source>
</evidence>
<comment type="subcellular location">
    <subcellularLocation>
        <location evidence="1">Membrane</location>
        <topology evidence="1">Multi-pass membrane protein</topology>
    </subcellularLocation>
</comment>
<dbReference type="InterPro" id="IPR046342">
    <property type="entry name" value="CBS_dom_sf"/>
</dbReference>
<dbReference type="GO" id="GO:0050660">
    <property type="term" value="F:flavin adenine dinucleotide binding"/>
    <property type="evidence" value="ECO:0007669"/>
    <property type="project" value="InterPro"/>
</dbReference>
<evidence type="ECO:0000256" key="9">
    <source>
        <dbReference type="SAM" id="Phobius"/>
    </source>
</evidence>